<protein>
    <submittedName>
        <fullName evidence="1">Putative capsid protein</fullName>
    </submittedName>
</protein>
<dbReference type="AlphaFoldDB" id="A0A6M3LK00"/>
<proteinExistence type="predicted"/>
<gene>
    <name evidence="1" type="ORF">MM415B03781_0011</name>
</gene>
<dbReference type="NCBIfam" id="TIGR04387">
    <property type="entry name" value="capsid_maj_N4"/>
    <property type="match status" value="1"/>
</dbReference>
<sequence length="328" mass="35987">MTTYGEISPRTAAYVVVELLKRAMPYLVLEKFGQAKSLPGNKTQSMKFRRYNAIATTGTRLTEGVTPAGKKLTTTDITANLYQDGDFVEITDIIADTHEDAVQHESMAIVAEQAAKVVEINRYNVLKACSNYFYANSVSARTSIVAVISRADQRKIVRSLERQEAQHITQIVKSTPSFNTESILPAFVGVTHSDMTTDIRSMTGFTSVADYGSMGKWETEIGACEDVRYLKSTIFAPYTDAGSTVVTSKVSTLGVRCDVYPVMYFGRDAYGIIALKGKFAITPMVLNPNQPRGGDPLGQRGTIGWKTMQGTVILNDAWMVVYESACSD</sequence>
<accession>A0A6M3LK00</accession>
<reference evidence="1" key="1">
    <citation type="submission" date="2020-03" db="EMBL/GenBank/DDBJ databases">
        <title>The deep terrestrial virosphere.</title>
        <authorList>
            <person name="Holmfeldt K."/>
            <person name="Nilsson E."/>
            <person name="Simone D."/>
            <person name="Lopez-Fernandez M."/>
            <person name="Wu X."/>
            <person name="de Brujin I."/>
            <person name="Lundin D."/>
            <person name="Andersson A."/>
            <person name="Bertilsson S."/>
            <person name="Dopson M."/>
        </authorList>
    </citation>
    <scope>NUCLEOTIDE SEQUENCE</scope>
    <source>
        <strain evidence="1">MM415B03781</strain>
    </source>
</reference>
<evidence type="ECO:0000313" key="1">
    <source>
        <dbReference type="EMBL" id="QJA94699.1"/>
    </source>
</evidence>
<dbReference type="EMBL" id="MT143253">
    <property type="protein sequence ID" value="QJA94699.1"/>
    <property type="molecule type" value="Genomic_DNA"/>
</dbReference>
<organism evidence="1">
    <name type="scientific">viral metagenome</name>
    <dbReference type="NCBI Taxonomy" id="1070528"/>
    <lineage>
        <taxon>unclassified sequences</taxon>
        <taxon>metagenomes</taxon>
        <taxon>organismal metagenomes</taxon>
    </lineage>
</organism>
<name>A0A6M3LK00_9ZZZZ</name>